<organism evidence="1">
    <name type="scientific">Anguilla anguilla</name>
    <name type="common">European freshwater eel</name>
    <name type="synonym">Muraena anguilla</name>
    <dbReference type="NCBI Taxonomy" id="7936"/>
    <lineage>
        <taxon>Eukaryota</taxon>
        <taxon>Metazoa</taxon>
        <taxon>Chordata</taxon>
        <taxon>Craniata</taxon>
        <taxon>Vertebrata</taxon>
        <taxon>Euteleostomi</taxon>
        <taxon>Actinopterygii</taxon>
        <taxon>Neopterygii</taxon>
        <taxon>Teleostei</taxon>
        <taxon>Anguilliformes</taxon>
        <taxon>Anguillidae</taxon>
        <taxon>Anguilla</taxon>
    </lineage>
</organism>
<reference evidence="1" key="1">
    <citation type="submission" date="2014-11" db="EMBL/GenBank/DDBJ databases">
        <authorList>
            <person name="Amaro Gonzalez C."/>
        </authorList>
    </citation>
    <scope>NUCLEOTIDE SEQUENCE</scope>
</reference>
<sequence length="28" mass="3111">MLCQSSMYIYLLVLSIFSLCGTKSGPVR</sequence>
<dbReference type="EMBL" id="GBXM01099710">
    <property type="protein sequence ID" value="JAH08867.1"/>
    <property type="molecule type" value="Transcribed_RNA"/>
</dbReference>
<reference evidence="1" key="2">
    <citation type="journal article" date="2015" name="Fish Shellfish Immunol.">
        <title>Early steps in the European eel (Anguilla anguilla)-Vibrio vulnificus interaction in the gills: Role of the RtxA13 toxin.</title>
        <authorList>
            <person name="Callol A."/>
            <person name="Pajuelo D."/>
            <person name="Ebbesson L."/>
            <person name="Teles M."/>
            <person name="MacKenzie S."/>
            <person name="Amaro C."/>
        </authorList>
    </citation>
    <scope>NUCLEOTIDE SEQUENCE</scope>
</reference>
<name>A0A0E9PX74_ANGAN</name>
<proteinExistence type="predicted"/>
<dbReference type="AlphaFoldDB" id="A0A0E9PX74"/>
<accession>A0A0E9PX74</accession>
<protein>
    <submittedName>
        <fullName evidence="1">Uncharacterized protein</fullName>
    </submittedName>
</protein>
<evidence type="ECO:0000313" key="1">
    <source>
        <dbReference type="EMBL" id="JAH08867.1"/>
    </source>
</evidence>